<evidence type="ECO:0000313" key="1">
    <source>
        <dbReference type="EMBL" id="JAH80372.1"/>
    </source>
</evidence>
<proteinExistence type="predicted"/>
<dbReference type="AlphaFoldDB" id="A0A0E9VQR2"/>
<reference evidence="1" key="1">
    <citation type="submission" date="2014-11" db="EMBL/GenBank/DDBJ databases">
        <authorList>
            <person name="Amaro Gonzalez C."/>
        </authorList>
    </citation>
    <scope>NUCLEOTIDE SEQUENCE</scope>
</reference>
<organism evidence="1">
    <name type="scientific">Anguilla anguilla</name>
    <name type="common">European freshwater eel</name>
    <name type="synonym">Muraena anguilla</name>
    <dbReference type="NCBI Taxonomy" id="7936"/>
    <lineage>
        <taxon>Eukaryota</taxon>
        <taxon>Metazoa</taxon>
        <taxon>Chordata</taxon>
        <taxon>Craniata</taxon>
        <taxon>Vertebrata</taxon>
        <taxon>Euteleostomi</taxon>
        <taxon>Actinopterygii</taxon>
        <taxon>Neopterygii</taxon>
        <taxon>Teleostei</taxon>
        <taxon>Anguilliformes</taxon>
        <taxon>Anguillidae</taxon>
        <taxon>Anguilla</taxon>
    </lineage>
</organism>
<protein>
    <submittedName>
        <fullName evidence="1">Uncharacterized protein</fullName>
    </submittedName>
</protein>
<accession>A0A0E9VQR2</accession>
<sequence>MVNLTVSPHSAQDSVPQNFRDFQSQAANQCPGSVWITHEGCHMLLCNCSEHIKCFDACYICTTPGDKYAF</sequence>
<name>A0A0E9VQR2_ANGAN</name>
<reference evidence="1" key="2">
    <citation type="journal article" date="2015" name="Fish Shellfish Immunol.">
        <title>Early steps in the European eel (Anguilla anguilla)-Vibrio vulnificus interaction in the gills: Role of the RtxA13 toxin.</title>
        <authorList>
            <person name="Callol A."/>
            <person name="Pajuelo D."/>
            <person name="Ebbesson L."/>
            <person name="Teles M."/>
            <person name="MacKenzie S."/>
            <person name="Amaro C."/>
        </authorList>
    </citation>
    <scope>NUCLEOTIDE SEQUENCE</scope>
</reference>
<dbReference type="EMBL" id="GBXM01028205">
    <property type="protein sequence ID" value="JAH80372.1"/>
    <property type="molecule type" value="Transcribed_RNA"/>
</dbReference>